<dbReference type="GO" id="GO:0042761">
    <property type="term" value="P:very long-chain fatty acid biosynthetic process"/>
    <property type="evidence" value="ECO:0007669"/>
    <property type="project" value="TreeGrafter"/>
</dbReference>
<keyword evidence="4 10" id="KW-0812">Transmembrane</keyword>
<keyword evidence="6 10" id="KW-1133">Transmembrane helix</keyword>
<dbReference type="GO" id="GO:0034625">
    <property type="term" value="P:fatty acid elongation, monounsaturated fatty acid"/>
    <property type="evidence" value="ECO:0007669"/>
    <property type="project" value="TreeGrafter"/>
</dbReference>
<keyword evidence="8 10" id="KW-0472">Membrane</keyword>
<evidence type="ECO:0000256" key="1">
    <source>
        <dbReference type="ARBA" id="ARBA00004141"/>
    </source>
</evidence>
<dbReference type="InterPro" id="IPR002076">
    <property type="entry name" value="ELO_fam"/>
</dbReference>
<dbReference type="STRING" id="1257118.L8GZZ6"/>
<dbReference type="EC" id="2.3.1.-" evidence="10"/>
<keyword evidence="5 10" id="KW-0276">Fatty acid metabolism</keyword>
<evidence type="ECO:0000256" key="4">
    <source>
        <dbReference type="ARBA" id="ARBA00022692"/>
    </source>
</evidence>
<evidence type="ECO:0000256" key="2">
    <source>
        <dbReference type="ARBA" id="ARBA00022516"/>
    </source>
</evidence>
<evidence type="ECO:0000256" key="7">
    <source>
        <dbReference type="ARBA" id="ARBA00023098"/>
    </source>
</evidence>
<dbReference type="PROSITE" id="PS01188">
    <property type="entry name" value="ELO"/>
    <property type="match status" value="1"/>
</dbReference>
<dbReference type="KEGG" id="acan:ACA1_167040"/>
<feature type="transmembrane region" description="Helical" evidence="10">
    <location>
        <begin position="175"/>
        <end position="192"/>
    </location>
</feature>
<dbReference type="GO" id="GO:0009922">
    <property type="term" value="F:fatty acid elongase activity"/>
    <property type="evidence" value="ECO:0007669"/>
    <property type="project" value="InterPro"/>
</dbReference>
<dbReference type="GO" id="GO:0019367">
    <property type="term" value="P:fatty acid elongation, saturated fatty acid"/>
    <property type="evidence" value="ECO:0007669"/>
    <property type="project" value="TreeGrafter"/>
</dbReference>
<organism evidence="11 12">
    <name type="scientific">Acanthamoeba castellanii (strain ATCC 30010 / Neff)</name>
    <dbReference type="NCBI Taxonomy" id="1257118"/>
    <lineage>
        <taxon>Eukaryota</taxon>
        <taxon>Amoebozoa</taxon>
        <taxon>Discosea</taxon>
        <taxon>Longamoebia</taxon>
        <taxon>Centramoebida</taxon>
        <taxon>Acanthamoebidae</taxon>
        <taxon>Acanthamoeba</taxon>
    </lineage>
</organism>
<name>L8GZZ6_ACACF</name>
<dbReference type="AlphaFoldDB" id="L8GZZ6"/>
<evidence type="ECO:0000256" key="6">
    <source>
        <dbReference type="ARBA" id="ARBA00022989"/>
    </source>
</evidence>
<dbReference type="Pfam" id="PF01151">
    <property type="entry name" value="ELO"/>
    <property type="match status" value="1"/>
</dbReference>
<keyword evidence="9 10" id="KW-0275">Fatty acid biosynthesis</keyword>
<proteinExistence type="inferred from homology"/>
<evidence type="ECO:0000313" key="12">
    <source>
        <dbReference type="Proteomes" id="UP000011083"/>
    </source>
</evidence>
<dbReference type="RefSeq" id="XP_004340902.1">
    <property type="nucleotide sequence ID" value="XM_004340854.1"/>
</dbReference>
<feature type="transmembrane region" description="Helical" evidence="10">
    <location>
        <begin position="78"/>
        <end position="100"/>
    </location>
</feature>
<feature type="transmembrane region" description="Helical" evidence="10">
    <location>
        <begin position="212"/>
        <end position="229"/>
    </location>
</feature>
<dbReference type="OrthoDB" id="434092at2759"/>
<accession>L8GZZ6</accession>
<dbReference type="VEuPathDB" id="AmoebaDB:ACA1_167040"/>
<dbReference type="InterPro" id="IPR030457">
    <property type="entry name" value="ELO_CS"/>
</dbReference>
<comment type="catalytic activity">
    <reaction evidence="10">
        <text>an acyl-CoA + malonyl-CoA + H(+) = a 3-oxoacyl-CoA + CO2 + CoA</text>
        <dbReference type="Rhea" id="RHEA:50252"/>
        <dbReference type="ChEBI" id="CHEBI:15378"/>
        <dbReference type="ChEBI" id="CHEBI:16526"/>
        <dbReference type="ChEBI" id="CHEBI:57287"/>
        <dbReference type="ChEBI" id="CHEBI:57384"/>
        <dbReference type="ChEBI" id="CHEBI:58342"/>
        <dbReference type="ChEBI" id="CHEBI:90726"/>
    </reaction>
    <physiologicalReaction direction="left-to-right" evidence="10">
        <dbReference type="Rhea" id="RHEA:50253"/>
    </physiologicalReaction>
</comment>
<comment type="subcellular location">
    <subcellularLocation>
        <location evidence="1">Membrane</location>
        <topology evidence="1">Multi-pass membrane protein</topology>
    </subcellularLocation>
</comment>
<dbReference type="Proteomes" id="UP000011083">
    <property type="component" value="Unassembled WGS sequence"/>
</dbReference>
<evidence type="ECO:0000256" key="9">
    <source>
        <dbReference type="ARBA" id="ARBA00023160"/>
    </source>
</evidence>
<keyword evidence="2 10" id="KW-0444">Lipid biosynthesis</keyword>
<feature type="transmembrane region" description="Helical" evidence="10">
    <location>
        <begin position="235"/>
        <end position="257"/>
    </location>
</feature>
<protein>
    <recommendedName>
        <fullName evidence="10">Elongation of fatty acids protein</fullName>
        <ecNumber evidence="10">2.3.1.-</ecNumber>
    </recommendedName>
</protein>
<sequence length="284" mass="31938">MEHLRLLVDGFQARTLDERTTGWPLLEFNEALGAAFLYVVIVVVLPRLLHPAGGKQAAAKGAAGDKAGAAGDLRSIRLVYNAAMTLINLYFVLEMLYQASVTTWFGAITPGEQGLGMAKVLYLYYLSKVLEWIDTVIMIVRGAQRQLSFLHVYHHVGTFLVWRFNVAYYPGGEAYPPALFNSFVHVVMYYYYFQSTRGYQPWWKMYLTRLQISQLFSFVVLGAYAMINAAPEHRYIGVINGGFALTLLVLFCQFYFASYGRRASASKHASAPSHSAGAVRRKQE</sequence>
<keyword evidence="3 10" id="KW-0808">Transferase</keyword>
<evidence type="ECO:0000256" key="8">
    <source>
        <dbReference type="ARBA" id="ARBA00023136"/>
    </source>
</evidence>
<dbReference type="GO" id="GO:0034626">
    <property type="term" value="P:fatty acid elongation, polyunsaturated fatty acid"/>
    <property type="evidence" value="ECO:0007669"/>
    <property type="project" value="TreeGrafter"/>
</dbReference>
<feature type="transmembrane region" description="Helical" evidence="10">
    <location>
        <begin position="31"/>
        <end position="49"/>
    </location>
</feature>
<dbReference type="GO" id="GO:0030148">
    <property type="term" value="P:sphingolipid biosynthetic process"/>
    <property type="evidence" value="ECO:0007669"/>
    <property type="project" value="TreeGrafter"/>
</dbReference>
<gene>
    <name evidence="11" type="ORF">ACA1_167040</name>
</gene>
<evidence type="ECO:0000256" key="10">
    <source>
        <dbReference type="RuleBase" id="RU361115"/>
    </source>
</evidence>
<evidence type="ECO:0000256" key="5">
    <source>
        <dbReference type="ARBA" id="ARBA00022832"/>
    </source>
</evidence>
<dbReference type="PANTHER" id="PTHR11157">
    <property type="entry name" value="FATTY ACID ACYL TRANSFERASE-RELATED"/>
    <property type="match status" value="1"/>
</dbReference>
<comment type="similarity">
    <text evidence="10">Belongs to the ELO family.</text>
</comment>
<evidence type="ECO:0000313" key="11">
    <source>
        <dbReference type="EMBL" id="ELR18844.1"/>
    </source>
</evidence>
<dbReference type="GeneID" id="14919631"/>
<keyword evidence="7 10" id="KW-0443">Lipid metabolism</keyword>
<dbReference type="EMBL" id="KB007941">
    <property type="protein sequence ID" value="ELR18844.1"/>
    <property type="molecule type" value="Genomic_DNA"/>
</dbReference>
<dbReference type="OMA" id="YSTTRHR"/>
<dbReference type="GO" id="GO:0005789">
    <property type="term" value="C:endoplasmic reticulum membrane"/>
    <property type="evidence" value="ECO:0007669"/>
    <property type="project" value="TreeGrafter"/>
</dbReference>
<evidence type="ECO:0000256" key="3">
    <source>
        <dbReference type="ARBA" id="ARBA00022679"/>
    </source>
</evidence>
<reference evidence="11 12" key="1">
    <citation type="journal article" date="2013" name="Genome Biol.">
        <title>Genome of Acanthamoeba castellanii highlights extensive lateral gene transfer and early evolution of tyrosine kinase signaling.</title>
        <authorList>
            <person name="Clarke M."/>
            <person name="Lohan A.J."/>
            <person name="Liu B."/>
            <person name="Lagkouvardos I."/>
            <person name="Roy S."/>
            <person name="Zafar N."/>
            <person name="Bertelli C."/>
            <person name="Schilde C."/>
            <person name="Kianianmomeni A."/>
            <person name="Burglin T.R."/>
            <person name="Frech C."/>
            <person name="Turcotte B."/>
            <person name="Kopec K.O."/>
            <person name="Synnott J.M."/>
            <person name="Choo C."/>
            <person name="Paponov I."/>
            <person name="Finkler A."/>
            <person name="Soon Heng Tan C."/>
            <person name="Hutchins A.P."/>
            <person name="Weinmeier T."/>
            <person name="Rattei T."/>
            <person name="Chu J.S."/>
            <person name="Gimenez G."/>
            <person name="Irimia M."/>
            <person name="Rigden D.J."/>
            <person name="Fitzpatrick D.A."/>
            <person name="Lorenzo-Morales J."/>
            <person name="Bateman A."/>
            <person name="Chiu C.H."/>
            <person name="Tang P."/>
            <person name="Hegemann P."/>
            <person name="Fromm H."/>
            <person name="Raoult D."/>
            <person name="Greub G."/>
            <person name="Miranda-Saavedra D."/>
            <person name="Chen N."/>
            <person name="Nash P."/>
            <person name="Ginger M.L."/>
            <person name="Horn M."/>
            <person name="Schaap P."/>
            <person name="Caler L."/>
            <person name="Loftus B."/>
        </authorList>
    </citation>
    <scope>NUCLEOTIDE SEQUENCE [LARGE SCALE GENOMIC DNA]</scope>
    <source>
        <strain evidence="11 12">Neff</strain>
    </source>
</reference>
<keyword evidence="12" id="KW-1185">Reference proteome</keyword>